<sequence>MSARIVLVLDASASALEYALVDVDRRRILADGRVDRIGSADAEASHTVHFFAEPGEPAPTVLSATAGEAVAVDGPDAVMRVVLDQFTRHGPSLDESRPIAVAQVGDEGGIRSASTTAFPGIPQHSAPGADSPLIAARRVLGLI</sequence>
<reference evidence="1 2" key="1">
    <citation type="journal article" date="2020" name="Front. Microbiol.">
        <title>Design of Bacterial Strain-Specific qPCR Assays Using NGS Data and Publicly Available Resources and Its Application to Track Biocontrol Strains.</title>
        <authorList>
            <person name="Hernandez I."/>
            <person name="Sant C."/>
            <person name="Martinez R."/>
            <person name="Fernandez C."/>
        </authorList>
    </citation>
    <scope>NUCLEOTIDE SEQUENCE [LARGE SCALE GENOMIC DNA]</scope>
    <source>
        <strain evidence="1 2">B24</strain>
    </source>
</reference>
<dbReference type="AlphaFoldDB" id="A0A7D8A8R1"/>
<dbReference type="Gene3D" id="3.30.420.40">
    <property type="match status" value="1"/>
</dbReference>
<dbReference type="RefSeq" id="WP_182254088.1">
    <property type="nucleotide sequence ID" value="NZ_CP043732.1"/>
</dbReference>
<accession>A0A7D8A8R1</accession>
<dbReference type="Proteomes" id="UP000515708">
    <property type="component" value="Chromosome"/>
</dbReference>
<dbReference type="EMBL" id="CP043732">
    <property type="protein sequence ID" value="QMU96081.1"/>
    <property type="molecule type" value="Genomic_DNA"/>
</dbReference>
<proteinExistence type="predicted"/>
<name>A0A7D8A8R1_9MICO</name>
<protein>
    <submittedName>
        <fullName evidence="1">Uncharacterized protein</fullName>
    </submittedName>
</protein>
<gene>
    <name evidence="1" type="ORF">FVO59_01880</name>
</gene>
<evidence type="ECO:0000313" key="1">
    <source>
        <dbReference type="EMBL" id="QMU96081.1"/>
    </source>
</evidence>
<evidence type="ECO:0000313" key="2">
    <source>
        <dbReference type="Proteomes" id="UP000515708"/>
    </source>
</evidence>
<organism evidence="1 2">
    <name type="scientific">Microbacterium esteraromaticum</name>
    <dbReference type="NCBI Taxonomy" id="57043"/>
    <lineage>
        <taxon>Bacteria</taxon>
        <taxon>Bacillati</taxon>
        <taxon>Actinomycetota</taxon>
        <taxon>Actinomycetes</taxon>
        <taxon>Micrococcales</taxon>
        <taxon>Microbacteriaceae</taxon>
        <taxon>Microbacterium</taxon>
    </lineage>
</organism>